<accession>A0A8W8IAU8</accession>
<evidence type="ECO:0000313" key="3">
    <source>
        <dbReference type="Proteomes" id="UP000005408"/>
    </source>
</evidence>
<sequence>MRETLPRYVPGKRNYRESPSKRRRLQGTQDLWIDQGSGQPWMFSPRTMNIQADIDSPCKTSQDEKENRMSVHRHDMKLDFRTFKQLPENEELEQQQPVNSDHCCPIGEHDRDSLIALDQNQLISTSREPLQILQPQNRTNLGHSSPKEAANEDISENDNHGVDPNPNDSYEDVEESSYSVGAEDITESVQELSSTDVEELDQNMLTHIVDRPPRGRRSRATTLRSLLCCVLPVDDNLYRVSSCTINALKT</sequence>
<evidence type="ECO:0000256" key="1">
    <source>
        <dbReference type="SAM" id="MobiDB-lite"/>
    </source>
</evidence>
<feature type="region of interest" description="Disordered" evidence="1">
    <location>
        <begin position="88"/>
        <end position="107"/>
    </location>
</feature>
<feature type="compositionally biased region" description="Polar residues" evidence="1">
    <location>
        <begin position="127"/>
        <end position="143"/>
    </location>
</feature>
<feature type="region of interest" description="Disordered" evidence="1">
    <location>
        <begin position="127"/>
        <end position="176"/>
    </location>
</feature>
<proteinExistence type="predicted"/>
<dbReference type="EnsemblMetazoa" id="G13371.1">
    <property type="protein sequence ID" value="G13371.1:cds"/>
    <property type="gene ID" value="G13371"/>
</dbReference>
<keyword evidence="3" id="KW-1185">Reference proteome</keyword>
<feature type="region of interest" description="Disordered" evidence="1">
    <location>
        <begin position="1"/>
        <end position="27"/>
    </location>
</feature>
<dbReference type="AlphaFoldDB" id="A0A8W8IAU8"/>
<evidence type="ECO:0000313" key="2">
    <source>
        <dbReference type="EnsemblMetazoa" id="G13371.1:cds"/>
    </source>
</evidence>
<name>A0A8W8IAU8_MAGGI</name>
<protein>
    <submittedName>
        <fullName evidence="2">Uncharacterized protein</fullName>
    </submittedName>
</protein>
<dbReference type="Proteomes" id="UP000005408">
    <property type="component" value="Unassembled WGS sequence"/>
</dbReference>
<organism evidence="2 3">
    <name type="scientific">Magallana gigas</name>
    <name type="common">Pacific oyster</name>
    <name type="synonym">Crassostrea gigas</name>
    <dbReference type="NCBI Taxonomy" id="29159"/>
    <lineage>
        <taxon>Eukaryota</taxon>
        <taxon>Metazoa</taxon>
        <taxon>Spiralia</taxon>
        <taxon>Lophotrochozoa</taxon>
        <taxon>Mollusca</taxon>
        <taxon>Bivalvia</taxon>
        <taxon>Autobranchia</taxon>
        <taxon>Pteriomorphia</taxon>
        <taxon>Ostreida</taxon>
        <taxon>Ostreoidea</taxon>
        <taxon>Ostreidae</taxon>
        <taxon>Magallana</taxon>
    </lineage>
</organism>
<reference evidence="2" key="1">
    <citation type="submission" date="2022-08" db="UniProtKB">
        <authorList>
            <consortium name="EnsemblMetazoa"/>
        </authorList>
    </citation>
    <scope>IDENTIFICATION</scope>
    <source>
        <strain evidence="2">05x7-T-G4-1.051#20</strain>
    </source>
</reference>